<dbReference type="NCBIfam" id="TIGR01007">
    <property type="entry name" value="eps_fam"/>
    <property type="match status" value="1"/>
</dbReference>
<dbReference type="PANTHER" id="PTHR32309:SF13">
    <property type="entry name" value="FERRIC ENTEROBACTIN TRANSPORT PROTEIN FEPE"/>
    <property type="match status" value="1"/>
</dbReference>
<dbReference type="STRING" id="1763538.LPB68_10955"/>
<keyword evidence="4" id="KW-0547">Nucleotide-binding</keyword>
<dbReference type="GO" id="GO:0004715">
    <property type="term" value="F:non-membrane spanning protein tyrosine kinase activity"/>
    <property type="evidence" value="ECO:0007669"/>
    <property type="project" value="UniProtKB-EC"/>
</dbReference>
<evidence type="ECO:0000256" key="4">
    <source>
        <dbReference type="ARBA" id="ARBA00022741"/>
    </source>
</evidence>
<evidence type="ECO:0000256" key="8">
    <source>
        <dbReference type="ARBA" id="ARBA00051245"/>
    </source>
</evidence>
<dbReference type="CDD" id="cd05387">
    <property type="entry name" value="BY-kinase"/>
    <property type="match status" value="1"/>
</dbReference>
<keyword evidence="7" id="KW-0829">Tyrosine-protein kinase</keyword>
<dbReference type="EC" id="2.7.10.2" evidence="2"/>
<keyword evidence="5" id="KW-0418">Kinase</keyword>
<name>A0A167GCZ6_9BACL</name>
<sequence length="229" mass="25335">MRRSINNSGLIASVNPESPISEVYRLLRTNIHYSSIDQALKTIMVTSSQAGEGKTTTISNLAITYAQEGRNVLLIDMDMRKPSLHRIFSQPNHHGLSTVLTGQTSVQDAIHETMINQLSLLPSGPVPVNPSDLIDSIAMREMLDQLIHQYDIILMDTPPVLAVTDSVIASTLCDGVIMVVAAGKVKKVHLKKAKEQLDHVNARMLGVVLNRINRDDQPDFYMNYYGMKG</sequence>
<organism evidence="10 11">
    <name type="scientific">Paenibacillus crassostreae</name>
    <dbReference type="NCBI Taxonomy" id="1763538"/>
    <lineage>
        <taxon>Bacteria</taxon>
        <taxon>Bacillati</taxon>
        <taxon>Bacillota</taxon>
        <taxon>Bacilli</taxon>
        <taxon>Bacillales</taxon>
        <taxon>Paenibacillaceae</taxon>
        <taxon>Paenibacillus</taxon>
    </lineage>
</organism>
<dbReference type="AlphaFoldDB" id="A0A167GCZ6"/>
<evidence type="ECO:0000256" key="6">
    <source>
        <dbReference type="ARBA" id="ARBA00022840"/>
    </source>
</evidence>
<dbReference type="EMBL" id="LSFN01000004">
    <property type="protein sequence ID" value="OAB77456.1"/>
    <property type="molecule type" value="Genomic_DNA"/>
</dbReference>
<evidence type="ECO:0000259" key="9">
    <source>
        <dbReference type="Pfam" id="PF13614"/>
    </source>
</evidence>
<evidence type="ECO:0000313" key="10">
    <source>
        <dbReference type="EMBL" id="OAB77456.1"/>
    </source>
</evidence>
<keyword evidence="3" id="KW-0808">Transferase</keyword>
<dbReference type="KEGG" id="pcx:LPB68_10955"/>
<evidence type="ECO:0000313" key="11">
    <source>
        <dbReference type="Proteomes" id="UP000077134"/>
    </source>
</evidence>
<proteinExistence type="inferred from homology"/>
<dbReference type="PANTHER" id="PTHR32309">
    <property type="entry name" value="TYROSINE-PROTEIN KINASE"/>
    <property type="match status" value="1"/>
</dbReference>
<accession>A0A167GCZ6</accession>
<dbReference type="InterPro" id="IPR005702">
    <property type="entry name" value="Wzc-like_C"/>
</dbReference>
<protein>
    <recommendedName>
        <fullName evidence="2">non-specific protein-tyrosine kinase</fullName>
        <ecNumber evidence="2">2.7.10.2</ecNumber>
    </recommendedName>
</protein>
<dbReference type="Proteomes" id="UP000077134">
    <property type="component" value="Unassembled WGS sequence"/>
</dbReference>
<keyword evidence="11" id="KW-1185">Reference proteome</keyword>
<comment type="caution">
    <text evidence="10">The sequence shown here is derived from an EMBL/GenBank/DDBJ whole genome shotgun (WGS) entry which is preliminary data.</text>
</comment>
<feature type="domain" description="AAA" evidence="9">
    <location>
        <begin position="41"/>
        <end position="183"/>
    </location>
</feature>
<dbReference type="Gene3D" id="3.40.50.300">
    <property type="entry name" value="P-loop containing nucleotide triphosphate hydrolases"/>
    <property type="match status" value="1"/>
</dbReference>
<dbReference type="GO" id="GO:0005886">
    <property type="term" value="C:plasma membrane"/>
    <property type="evidence" value="ECO:0007669"/>
    <property type="project" value="TreeGrafter"/>
</dbReference>
<evidence type="ECO:0000256" key="7">
    <source>
        <dbReference type="ARBA" id="ARBA00023137"/>
    </source>
</evidence>
<dbReference type="GO" id="GO:0042802">
    <property type="term" value="F:identical protein binding"/>
    <property type="evidence" value="ECO:0007669"/>
    <property type="project" value="UniProtKB-ARBA"/>
</dbReference>
<evidence type="ECO:0000256" key="5">
    <source>
        <dbReference type="ARBA" id="ARBA00022777"/>
    </source>
</evidence>
<evidence type="ECO:0000256" key="1">
    <source>
        <dbReference type="ARBA" id="ARBA00007316"/>
    </source>
</evidence>
<dbReference type="GO" id="GO:0005524">
    <property type="term" value="F:ATP binding"/>
    <property type="evidence" value="ECO:0007669"/>
    <property type="project" value="UniProtKB-KW"/>
</dbReference>
<dbReference type="InterPro" id="IPR025669">
    <property type="entry name" value="AAA_dom"/>
</dbReference>
<evidence type="ECO:0000256" key="3">
    <source>
        <dbReference type="ARBA" id="ARBA00022679"/>
    </source>
</evidence>
<dbReference type="Pfam" id="PF13614">
    <property type="entry name" value="AAA_31"/>
    <property type="match status" value="1"/>
</dbReference>
<dbReference type="RefSeq" id="WP_068654716.1">
    <property type="nucleotide sequence ID" value="NZ_CP017770.1"/>
</dbReference>
<dbReference type="SUPFAM" id="SSF52540">
    <property type="entry name" value="P-loop containing nucleoside triphosphate hydrolases"/>
    <property type="match status" value="1"/>
</dbReference>
<dbReference type="InterPro" id="IPR050445">
    <property type="entry name" value="Bact_polysacc_biosynth/exp"/>
</dbReference>
<reference evidence="10 11" key="1">
    <citation type="submission" date="2016-02" db="EMBL/GenBank/DDBJ databases">
        <title>Paenibacillus sp. LPB0068, isolated from Crassostrea gigas.</title>
        <authorList>
            <person name="Shin S.-K."/>
            <person name="Yi H."/>
        </authorList>
    </citation>
    <scope>NUCLEOTIDE SEQUENCE [LARGE SCALE GENOMIC DNA]</scope>
    <source>
        <strain evidence="10 11">LPB0068</strain>
    </source>
</reference>
<comment type="catalytic activity">
    <reaction evidence="8">
        <text>L-tyrosyl-[protein] + ATP = O-phospho-L-tyrosyl-[protein] + ADP + H(+)</text>
        <dbReference type="Rhea" id="RHEA:10596"/>
        <dbReference type="Rhea" id="RHEA-COMP:10136"/>
        <dbReference type="Rhea" id="RHEA-COMP:20101"/>
        <dbReference type="ChEBI" id="CHEBI:15378"/>
        <dbReference type="ChEBI" id="CHEBI:30616"/>
        <dbReference type="ChEBI" id="CHEBI:46858"/>
        <dbReference type="ChEBI" id="CHEBI:61978"/>
        <dbReference type="ChEBI" id="CHEBI:456216"/>
        <dbReference type="EC" id="2.7.10.2"/>
    </reaction>
</comment>
<evidence type="ECO:0000256" key="2">
    <source>
        <dbReference type="ARBA" id="ARBA00011903"/>
    </source>
</evidence>
<dbReference type="FunFam" id="3.40.50.300:FF:000527">
    <property type="entry name" value="Tyrosine-protein kinase etk"/>
    <property type="match status" value="1"/>
</dbReference>
<dbReference type="InterPro" id="IPR027417">
    <property type="entry name" value="P-loop_NTPase"/>
</dbReference>
<comment type="similarity">
    <text evidence="1">Belongs to the CpsD/CapB family.</text>
</comment>
<gene>
    <name evidence="10" type="ORF">PNBC_01950</name>
</gene>
<keyword evidence="6" id="KW-0067">ATP-binding</keyword>
<dbReference type="OrthoDB" id="9794577at2"/>